<protein>
    <submittedName>
        <fullName evidence="5">Uncharacterized protein</fullName>
    </submittedName>
</protein>
<dbReference type="AlphaFoldDB" id="A0A8T3ATW9"/>
<proteinExistence type="inferred from homology"/>
<keyword evidence="2" id="KW-0689">Ribosomal protein</keyword>
<evidence type="ECO:0000256" key="2">
    <source>
        <dbReference type="ARBA" id="ARBA00022980"/>
    </source>
</evidence>
<dbReference type="GO" id="GO:0005840">
    <property type="term" value="C:ribosome"/>
    <property type="evidence" value="ECO:0007669"/>
    <property type="project" value="UniProtKB-KW"/>
</dbReference>
<dbReference type="OrthoDB" id="1932324at2759"/>
<evidence type="ECO:0000313" key="5">
    <source>
        <dbReference type="EMBL" id="KAI0499580.1"/>
    </source>
</evidence>
<comment type="similarity">
    <text evidence="1">Belongs to the universal ribosomal protein uL18 family.</text>
</comment>
<dbReference type="CDD" id="cd00432">
    <property type="entry name" value="Ribosomal_L18_L5e"/>
    <property type="match status" value="1"/>
</dbReference>
<organism evidence="5 6">
    <name type="scientific">Dendrobium nobile</name>
    <name type="common">Orchid</name>
    <dbReference type="NCBI Taxonomy" id="94219"/>
    <lineage>
        <taxon>Eukaryota</taxon>
        <taxon>Viridiplantae</taxon>
        <taxon>Streptophyta</taxon>
        <taxon>Embryophyta</taxon>
        <taxon>Tracheophyta</taxon>
        <taxon>Spermatophyta</taxon>
        <taxon>Magnoliopsida</taxon>
        <taxon>Liliopsida</taxon>
        <taxon>Asparagales</taxon>
        <taxon>Orchidaceae</taxon>
        <taxon>Epidendroideae</taxon>
        <taxon>Malaxideae</taxon>
        <taxon>Dendrobiinae</taxon>
        <taxon>Dendrobium</taxon>
    </lineage>
</organism>
<evidence type="ECO:0000256" key="4">
    <source>
        <dbReference type="SAM" id="MobiDB-lite"/>
    </source>
</evidence>
<dbReference type="GO" id="GO:0008097">
    <property type="term" value="F:5S rRNA binding"/>
    <property type="evidence" value="ECO:0007669"/>
    <property type="project" value="TreeGrafter"/>
</dbReference>
<dbReference type="PANTHER" id="PTHR12899:SF7">
    <property type="entry name" value="EXPRESSED PROTEIN"/>
    <property type="match status" value="1"/>
</dbReference>
<dbReference type="GO" id="GO:0003735">
    <property type="term" value="F:structural constituent of ribosome"/>
    <property type="evidence" value="ECO:0007669"/>
    <property type="project" value="InterPro"/>
</dbReference>
<feature type="region of interest" description="Disordered" evidence="4">
    <location>
        <begin position="178"/>
        <end position="199"/>
    </location>
</feature>
<dbReference type="GO" id="GO:0006412">
    <property type="term" value="P:translation"/>
    <property type="evidence" value="ECO:0007669"/>
    <property type="project" value="InterPro"/>
</dbReference>
<sequence>MIASCFMKRISSPFSSYSHIVIRSLGFSYEAFRSLQRDCEISASKSRDDSSKLRVGFHGVKFPQLIPSNKGQLENFNIKLVDPNLWPISFGLAHNLNGMDAKQEVSLNLDEDAYDDEISKGESMVQNSLDFDEIEDLKLQKKLFYKLDRGSKEYEECNISFHRKKSFKTRLEKQRKTKMVKGCKKSEEASAKPSRGHSMDMKGIHSFSKTLVCEVHNERTSVNKKVRTPTFNQLTDPYHLPFCLDIFITKGSVRASVIHRVTSKVVAVAHSISKDMKFDLTCKKDAIACAAVGEILAQRAIEDDIHNAVYTPRKRDKIEGKLQIVLQSIIDHGVDVKVKLKQKKPVKK</sequence>
<dbReference type="InterPro" id="IPR057268">
    <property type="entry name" value="Ribosomal_L18"/>
</dbReference>
<dbReference type="EMBL" id="JAGYWB010000013">
    <property type="protein sequence ID" value="KAI0499580.1"/>
    <property type="molecule type" value="Genomic_DNA"/>
</dbReference>
<evidence type="ECO:0000256" key="3">
    <source>
        <dbReference type="ARBA" id="ARBA00023274"/>
    </source>
</evidence>
<dbReference type="PANTHER" id="PTHR12899">
    <property type="entry name" value="39S RIBOSOMAL PROTEIN L18, MITOCHONDRIAL"/>
    <property type="match status" value="1"/>
</dbReference>
<dbReference type="Proteomes" id="UP000829196">
    <property type="component" value="Unassembled WGS sequence"/>
</dbReference>
<dbReference type="InterPro" id="IPR005484">
    <property type="entry name" value="Ribosomal_uL18_bac/plant/anim"/>
</dbReference>
<name>A0A8T3ATW9_DENNO</name>
<comment type="caution">
    <text evidence="5">The sequence shown here is derived from an EMBL/GenBank/DDBJ whole genome shotgun (WGS) entry which is preliminary data.</text>
</comment>
<dbReference type="SUPFAM" id="SSF53137">
    <property type="entry name" value="Translational machinery components"/>
    <property type="match status" value="1"/>
</dbReference>
<evidence type="ECO:0000256" key="1">
    <source>
        <dbReference type="ARBA" id="ARBA00007116"/>
    </source>
</evidence>
<dbReference type="Gene3D" id="3.30.420.100">
    <property type="match status" value="1"/>
</dbReference>
<reference evidence="5" key="1">
    <citation type="journal article" date="2022" name="Front. Genet.">
        <title>Chromosome-Scale Assembly of the Dendrobium nobile Genome Provides Insights Into the Molecular Mechanism of the Biosynthesis of the Medicinal Active Ingredient of Dendrobium.</title>
        <authorList>
            <person name="Xu Q."/>
            <person name="Niu S.-C."/>
            <person name="Li K.-L."/>
            <person name="Zheng P.-J."/>
            <person name="Zhang X.-J."/>
            <person name="Jia Y."/>
            <person name="Liu Y."/>
            <person name="Niu Y.-X."/>
            <person name="Yu L.-H."/>
            <person name="Chen D.-F."/>
            <person name="Zhang G.-Q."/>
        </authorList>
    </citation>
    <scope>NUCLEOTIDE SEQUENCE</scope>
    <source>
        <tissue evidence="5">Leaf</tissue>
    </source>
</reference>
<keyword evidence="3" id="KW-0687">Ribonucleoprotein</keyword>
<dbReference type="Pfam" id="PF00861">
    <property type="entry name" value="Ribosomal_L18p"/>
    <property type="match status" value="1"/>
</dbReference>
<dbReference type="GO" id="GO:1990904">
    <property type="term" value="C:ribonucleoprotein complex"/>
    <property type="evidence" value="ECO:0007669"/>
    <property type="project" value="UniProtKB-KW"/>
</dbReference>
<dbReference type="SMR" id="A0A8T3ATW9"/>
<accession>A0A8T3ATW9</accession>
<keyword evidence="6" id="KW-1185">Reference proteome</keyword>
<gene>
    <name evidence="5" type="ORF">KFK09_017786</name>
</gene>
<evidence type="ECO:0000313" key="6">
    <source>
        <dbReference type="Proteomes" id="UP000829196"/>
    </source>
</evidence>